<dbReference type="CDD" id="cd00293">
    <property type="entry name" value="USP-like"/>
    <property type="match status" value="2"/>
</dbReference>
<evidence type="ECO:0000313" key="4">
    <source>
        <dbReference type="Proteomes" id="UP000240505"/>
    </source>
</evidence>
<reference evidence="3 4" key="1">
    <citation type="submission" date="2018-03" db="EMBL/GenBank/DDBJ databases">
        <title>Massilia armeniaca sp. nov., isolated from desert soil.</title>
        <authorList>
            <person name="Huang H."/>
            <person name="Ren M."/>
        </authorList>
    </citation>
    <scope>NUCLEOTIDE SEQUENCE [LARGE SCALE GENOMIC DNA]</scope>
    <source>
        <strain evidence="3 4">ZMN-3</strain>
    </source>
</reference>
<dbReference type="Proteomes" id="UP000240505">
    <property type="component" value="Chromosome"/>
</dbReference>
<dbReference type="PANTHER" id="PTHR46268:SF15">
    <property type="entry name" value="UNIVERSAL STRESS PROTEIN HP_0031"/>
    <property type="match status" value="1"/>
</dbReference>
<sequence length="278" mass="30055">MYKTIVVHVDGGSQLAPRLRVAAGLARQHDAHLVGSAVTGISQRDFLTLGTSAMAALPDSDFDRLREAGSELLLNFATQVARLDVASWEQRLVEDDARHALVLESRYADLLVLSRGTPTYARLRLASDLPEYVALHCTRPVLVVPDDYQDEIVGSTIVVGWNASMEATRAVTAALPQLKLARSVLLALINPDELTERHGEQPGGDIALYLARHGVNVEIVRERSEAGAAPTLLGLARDCGADLLVAGAYGRSRYREWIAGGVTRGLLEENTVPLLLAH</sequence>
<accession>A0A2R4CBI7</accession>
<keyword evidence="4" id="KW-1185">Reference proteome</keyword>
<dbReference type="EMBL" id="CP028324">
    <property type="protein sequence ID" value="AVR96996.1"/>
    <property type="molecule type" value="Genomic_DNA"/>
</dbReference>
<feature type="domain" description="UspA" evidence="2">
    <location>
        <begin position="201"/>
        <end position="277"/>
    </location>
</feature>
<protein>
    <recommendedName>
        <fullName evidence="2">UspA domain-containing protein</fullName>
    </recommendedName>
</protein>
<organism evidence="3 4">
    <name type="scientific">Pseudoduganella armeniaca</name>
    <dbReference type="NCBI Taxonomy" id="2072590"/>
    <lineage>
        <taxon>Bacteria</taxon>
        <taxon>Pseudomonadati</taxon>
        <taxon>Pseudomonadota</taxon>
        <taxon>Betaproteobacteria</taxon>
        <taxon>Burkholderiales</taxon>
        <taxon>Oxalobacteraceae</taxon>
        <taxon>Telluria group</taxon>
        <taxon>Pseudoduganella</taxon>
    </lineage>
</organism>
<dbReference type="KEGG" id="masz:C9I28_16060"/>
<dbReference type="PANTHER" id="PTHR46268">
    <property type="entry name" value="STRESS RESPONSE PROTEIN NHAX"/>
    <property type="match status" value="1"/>
</dbReference>
<dbReference type="SUPFAM" id="SSF52402">
    <property type="entry name" value="Adenine nucleotide alpha hydrolases-like"/>
    <property type="match status" value="2"/>
</dbReference>
<dbReference type="InterPro" id="IPR006015">
    <property type="entry name" value="Universal_stress_UspA"/>
</dbReference>
<evidence type="ECO:0000256" key="1">
    <source>
        <dbReference type="ARBA" id="ARBA00008791"/>
    </source>
</evidence>
<comment type="similarity">
    <text evidence="1">Belongs to the universal stress protein A family.</text>
</comment>
<dbReference type="PRINTS" id="PR01438">
    <property type="entry name" value="UNVRSLSTRESS"/>
</dbReference>
<evidence type="ECO:0000313" key="3">
    <source>
        <dbReference type="EMBL" id="AVR96996.1"/>
    </source>
</evidence>
<dbReference type="Gene3D" id="3.40.50.12370">
    <property type="match status" value="1"/>
</dbReference>
<dbReference type="InterPro" id="IPR006016">
    <property type="entry name" value="UspA"/>
</dbReference>
<gene>
    <name evidence="3" type="ORF">C9I28_16060</name>
</gene>
<dbReference type="OrthoDB" id="9804721at2"/>
<dbReference type="AlphaFoldDB" id="A0A2R4CBI7"/>
<proteinExistence type="inferred from homology"/>
<feature type="domain" description="UspA" evidence="2">
    <location>
        <begin position="1"/>
        <end position="145"/>
    </location>
</feature>
<dbReference type="Pfam" id="PF00582">
    <property type="entry name" value="Usp"/>
    <property type="match status" value="2"/>
</dbReference>
<evidence type="ECO:0000259" key="2">
    <source>
        <dbReference type="Pfam" id="PF00582"/>
    </source>
</evidence>
<name>A0A2R4CBI7_9BURK</name>
<dbReference type="RefSeq" id="WP_107142345.1">
    <property type="nucleotide sequence ID" value="NZ_CP028324.1"/>
</dbReference>